<feature type="compositionally biased region" description="Basic and acidic residues" evidence="1">
    <location>
        <begin position="222"/>
        <end position="234"/>
    </location>
</feature>
<protein>
    <submittedName>
        <fullName evidence="2">Uncharacterized protein</fullName>
    </submittedName>
</protein>
<evidence type="ECO:0000256" key="1">
    <source>
        <dbReference type="SAM" id="MobiDB-lite"/>
    </source>
</evidence>
<evidence type="ECO:0000313" key="3">
    <source>
        <dbReference type="Proteomes" id="UP001497644"/>
    </source>
</evidence>
<dbReference type="AlphaFoldDB" id="A0AAV2NPE1"/>
<feature type="compositionally biased region" description="Low complexity" evidence="1">
    <location>
        <begin position="235"/>
        <end position="248"/>
    </location>
</feature>
<sequence length="468" mass="53484">MFYLDGRERGAAKYDSSNEEENFGWWLNDREIAVSHPGKDHPSSGPMMLSCCVDSDDSTYNSRSFAQDVSRQEQESGSCSEKIELSSFSREDLDVELIEKDAKETSGWSMAEDDNQCNMKEESKVICYTPERLIRSQEYRILVPSPRHFTLSQARLRSENESGERKSRCCRKQLDCLIDSKQIGATQLRALLNLPITGVRTHVVSSSVFERADGDFNTSVRSSDDHPVDRDRSARSTGTISSSRSSYDRLNSTWDDFKDPISRPLSLEDTSGIQSNDWSLETQSDARSTPMCLCDELAIASRDRIVNFRNDRDIVINEVTAILENLQSDPEKARILLEEEDSFCDSTSSHDRLTRLALAIETDAEVPPAVSESNNWIRHLRDKIERLELGNKEIHRNIHGLRTNFQCDEKKAVDLSSDTTKLIEDIHELRYFDDLLKLLEGELERISNRNWPFVLGHSEPREEMNLII</sequence>
<keyword evidence="3" id="KW-1185">Reference proteome</keyword>
<organism evidence="2 3">
    <name type="scientific">Lasius platythorax</name>
    <dbReference type="NCBI Taxonomy" id="488582"/>
    <lineage>
        <taxon>Eukaryota</taxon>
        <taxon>Metazoa</taxon>
        <taxon>Ecdysozoa</taxon>
        <taxon>Arthropoda</taxon>
        <taxon>Hexapoda</taxon>
        <taxon>Insecta</taxon>
        <taxon>Pterygota</taxon>
        <taxon>Neoptera</taxon>
        <taxon>Endopterygota</taxon>
        <taxon>Hymenoptera</taxon>
        <taxon>Apocrita</taxon>
        <taxon>Aculeata</taxon>
        <taxon>Formicoidea</taxon>
        <taxon>Formicidae</taxon>
        <taxon>Formicinae</taxon>
        <taxon>Lasius</taxon>
        <taxon>Lasius</taxon>
    </lineage>
</organism>
<evidence type="ECO:0000313" key="2">
    <source>
        <dbReference type="EMBL" id="CAL1682064.1"/>
    </source>
</evidence>
<dbReference type="Proteomes" id="UP001497644">
    <property type="component" value="Chromosome 3"/>
</dbReference>
<accession>A0AAV2NPE1</accession>
<proteinExistence type="predicted"/>
<feature type="region of interest" description="Disordered" evidence="1">
    <location>
        <begin position="215"/>
        <end position="248"/>
    </location>
</feature>
<reference evidence="2" key="1">
    <citation type="submission" date="2024-04" db="EMBL/GenBank/DDBJ databases">
        <authorList>
            <consortium name="Molecular Ecology Group"/>
        </authorList>
    </citation>
    <scope>NUCLEOTIDE SEQUENCE</scope>
</reference>
<name>A0AAV2NPE1_9HYME</name>
<gene>
    <name evidence="2" type="ORF">LPLAT_LOCUS7955</name>
</gene>
<dbReference type="EMBL" id="OZ034826">
    <property type="protein sequence ID" value="CAL1682064.1"/>
    <property type="molecule type" value="Genomic_DNA"/>
</dbReference>